<evidence type="ECO:0000256" key="4">
    <source>
        <dbReference type="ARBA" id="ARBA00022605"/>
    </source>
</evidence>
<evidence type="ECO:0000256" key="3">
    <source>
        <dbReference type="ARBA" id="ARBA00006743"/>
    </source>
</evidence>
<evidence type="ECO:0000256" key="8">
    <source>
        <dbReference type="ARBA" id="ARBA00023027"/>
    </source>
</evidence>
<evidence type="ECO:0000256" key="2">
    <source>
        <dbReference type="ARBA" id="ARBA00004777"/>
    </source>
</evidence>
<evidence type="ECO:0000256" key="5">
    <source>
        <dbReference type="ARBA" id="ARBA00022630"/>
    </source>
</evidence>
<proteinExistence type="inferred from homology"/>
<gene>
    <name evidence="13" type="primary">metF</name>
    <name evidence="13" type="ORF">IAD31_01050</name>
</gene>
<dbReference type="Pfam" id="PF02219">
    <property type="entry name" value="MTHFR"/>
    <property type="match status" value="1"/>
</dbReference>
<dbReference type="SUPFAM" id="SSF51730">
    <property type="entry name" value="FAD-linked oxidoreductase"/>
    <property type="match status" value="1"/>
</dbReference>
<dbReference type="InterPro" id="IPR003171">
    <property type="entry name" value="Mehydrof_redctse-like"/>
</dbReference>
<protein>
    <recommendedName>
        <fullName evidence="12">Methylenetetrahydrofolate reductase</fullName>
        <ecNumber evidence="12">1.5.1.54</ecNumber>
    </recommendedName>
</protein>
<evidence type="ECO:0000256" key="12">
    <source>
        <dbReference type="RuleBase" id="RU003862"/>
    </source>
</evidence>
<keyword evidence="8" id="KW-0520">NAD</keyword>
<comment type="caution">
    <text evidence="13">The sequence shown here is derived from an EMBL/GenBank/DDBJ whole genome shotgun (WGS) entry which is preliminary data.</text>
</comment>
<reference evidence="13" key="2">
    <citation type="journal article" date="2021" name="PeerJ">
        <title>Extensive microbial diversity within the chicken gut microbiome revealed by metagenomics and culture.</title>
        <authorList>
            <person name="Gilroy R."/>
            <person name="Ravi A."/>
            <person name="Getino M."/>
            <person name="Pursley I."/>
            <person name="Horton D.L."/>
            <person name="Alikhan N.F."/>
            <person name="Baker D."/>
            <person name="Gharbi K."/>
            <person name="Hall N."/>
            <person name="Watson M."/>
            <person name="Adriaenssens E.M."/>
            <person name="Foster-Nyarko E."/>
            <person name="Jarju S."/>
            <person name="Secka A."/>
            <person name="Antonio M."/>
            <person name="Oren A."/>
            <person name="Chaudhuri R.R."/>
            <person name="La Ragione R."/>
            <person name="Hildebrand F."/>
            <person name="Pallen M.J."/>
        </authorList>
    </citation>
    <scope>NUCLEOTIDE SEQUENCE</scope>
    <source>
        <strain evidence="13">ChiGjej2B2-12916</strain>
    </source>
</reference>
<dbReference type="GO" id="GO:0106312">
    <property type="term" value="F:methylenetetrahydrofolate reductase (NADH) activity"/>
    <property type="evidence" value="ECO:0007669"/>
    <property type="project" value="UniProtKB-EC"/>
</dbReference>
<dbReference type="Gene3D" id="3.20.20.220">
    <property type="match status" value="1"/>
</dbReference>
<dbReference type="GO" id="GO:0009086">
    <property type="term" value="P:methionine biosynthetic process"/>
    <property type="evidence" value="ECO:0007669"/>
    <property type="project" value="UniProtKB-KW"/>
</dbReference>
<evidence type="ECO:0000256" key="7">
    <source>
        <dbReference type="ARBA" id="ARBA00023002"/>
    </source>
</evidence>
<name>A0A9D0YSV2_9FIRM</name>
<comment type="cofactor">
    <cofactor evidence="1 12">
        <name>FAD</name>
        <dbReference type="ChEBI" id="CHEBI:57692"/>
    </cofactor>
</comment>
<evidence type="ECO:0000256" key="6">
    <source>
        <dbReference type="ARBA" id="ARBA00022827"/>
    </source>
</evidence>
<dbReference type="PANTHER" id="PTHR45754">
    <property type="entry name" value="METHYLENETETRAHYDROFOLATE REDUCTASE"/>
    <property type="match status" value="1"/>
</dbReference>
<evidence type="ECO:0000313" key="14">
    <source>
        <dbReference type="Proteomes" id="UP000886879"/>
    </source>
</evidence>
<dbReference type="GO" id="GO:0005829">
    <property type="term" value="C:cytosol"/>
    <property type="evidence" value="ECO:0007669"/>
    <property type="project" value="InterPro"/>
</dbReference>
<dbReference type="GO" id="GO:0071949">
    <property type="term" value="F:FAD binding"/>
    <property type="evidence" value="ECO:0007669"/>
    <property type="project" value="TreeGrafter"/>
</dbReference>
<comment type="similarity">
    <text evidence="3 12">Belongs to the methylenetetrahydrofolate reductase family.</text>
</comment>
<dbReference type="GO" id="GO:0035999">
    <property type="term" value="P:tetrahydrofolate interconversion"/>
    <property type="evidence" value="ECO:0007669"/>
    <property type="project" value="TreeGrafter"/>
</dbReference>
<dbReference type="AlphaFoldDB" id="A0A9D0YSV2"/>
<dbReference type="InterPro" id="IPR029041">
    <property type="entry name" value="FAD-linked_oxidoreductase-like"/>
</dbReference>
<comment type="catalytic activity">
    <reaction evidence="11">
        <text>(6S)-5-methyl-5,6,7,8-tetrahydrofolate + NAD(+) = (6R)-5,10-methylene-5,6,7,8-tetrahydrofolate + NADH + H(+)</text>
        <dbReference type="Rhea" id="RHEA:19821"/>
        <dbReference type="ChEBI" id="CHEBI:15378"/>
        <dbReference type="ChEBI" id="CHEBI:15636"/>
        <dbReference type="ChEBI" id="CHEBI:18608"/>
        <dbReference type="ChEBI" id="CHEBI:57540"/>
        <dbReference type="ChEBI" id="CHEBI:57945"/>
        <dbReference type="EC" id="1.5.1.54"/>
    </reaction>
    <physiologicalReaction direction="right-to-left" evidence="11">
        <dbReference type="Rhea" id="RHEA:19823"/>
    </physiologicalReaction>
</comment>
<sequence>MKIAELFGQGRPVFSCEIFPPKRDSPIDSIYRTLDGLKDIRPDFISVTYGAGGGGNVNHSTQEIACMIENEYHITAMAHLTCVGCTKESALEVMNTLKAGGVENILALRGDHNPNAVSHTDFLHADDLVSWIRQHGDFGISGACYPEGHPESPDVVSDIRYLKQKVDAGVTHLVSQLFFDNDDFLRFWERCRLAGIEVPIEAGIMPVLSKASIQRMVSMCGASLPRKLTRILARYGDHPQAMREAGIAYAIDQISDLIAAGVDGIHLYTMNNPQVARQISDSITAIRSV</sequence>
<comment type="pathway">
    <text evidence="2 12">One-carbon metabolism; tetrahydrofolate interconversion.</text>
</comment>
<dbReference type="InterPro" id="IPR004620">
    <property type="entry name" value="MTHF_reductase_bac"/>
</dbReference>
<keyword evidence="6 12" id="KW-0274">FAD</keyword>
<evidence type="ECO:0000313" key="13">
    <source>
        <dbReference type="EMBL" id="HIQ60178.1"/>
    </source>
</evidence>
<evidence type="ECO:0000256" key="10">
    <source>
        <dbReference type="ARBA" id="ARBA00034478"/>
    </source>
</evidence>
<evidence type="ECO:0000256" key="9">
    <source>
        <dbReference type="ARBA" id="ARBA00023167"/>
    </source>
</evidence>
<keyword evidence="4" id="KW-0028">Amino-acid biosynthesis</keyword>
<dbReference type="CDD" id="cd00537">
    <property type="entry name" value="MTHFR"/>
    <property type="match status" value="1"/>
</dbReference>
<evidence type="ECO:0000256" key="11">
    <source>
        <dbReference type="ARBA" id="ARBA00048628"/>
    </source>
</evidence>
<organism evidence="13 14">
    <name type="scientific">Candidatus Enterenecus faecium</name>
    <dbReference type="NCBI Taxonomy" id="2840780"/>
    <lineage>
        <taxon>Bacteria</taxon>
        <taxon>Bacillati</taxon>
        <taxon>Bacillota</taxon>
        <taxon>Clostridia</taxon>
        <taxon>Eubacteriales</taxon>
        <taxon>Candidatus Enterenecus</taxon>
    </lineage>
</organism>
<dbReference type="EC" id="1.5.1.54" evidence="12"/>
<comment type="pathway">
    <text evidence="10">Amino-acid biosynthesis; L-methionine biosynthesis via de novo pathway.</text>
</comment>
<keyword evidence="7 12" id="KW-0560">Oxidoreductase</keyword>
<accession>A0A9D0YSV2</accession>
<keyword evidence="5 12" id="KW-0285">Flavoprotein</keyword>
<keyword evidence="9" id="KW-0486">Methionine biosynthesis</keyword>
<dbReference type="Proteomes" id="UP000886879">
    <property type="component" value="Unassembled WGS sequence"/>
</dbReference>
<reference evidence="13" key="1">
    <citation type="submission" date="2020-10" db="EMBL/GenBank/DDBJ databases">
        <authorList>
            <person name="Gilroy R."/>
        </authorList>
    </citation>
    <scope>NUCLEOTIDE SEQUENCE</scope>
    <source>
        <strain evidence="13">ChiGjej2B2-12916</strain>
    </source>
</reference>
<evidence type="ECO:0000256" key="1">
    <source>
        <dbReference type="ARBA" id="ARBA00001974"/>
    </source>
</evidence>
<dbReference type="NCBIfam" id="TIGR00676">
    <property type="entry name" value="fadh2"/>
    <property type="match status" value="1"/>
</dbReference>
<dbReference type="PANTHER" id="PTHR45754:SF3">
    <property type="entry name" value="METHYLENETETRAHYDROFOLATE REDUCTASE (NADPH)"/>
    <property type="match status" value="1"/>
</dbReference>
<dbReference type="EMBL" id="DVFO01000009">
    <property type="protein sequence ID" value="HIQ60178.1"/>
    <property type="molecule type" value="Genomic_DNA"/>
</dbReference>